<organism evidence="1 2">
    <name type="scientific">Candidatus Pelethenecus faecipullorum</name>
    <dbReference type="NCBI Taxonomy" id="2840900"/>
    <lineage>
        <taxon>Bacteria</taxon>
        <taxon>Bacillati</taxon>
        <taxon>Mycoplasmatota</taxon>
        <taxon>Mollicutes</taxon>
        <taxon>Candidatus Pelethenecus</taxon>
    </lineage>
</organism>
<evidence type="ECO:0000313" key="1">
    <source>
        <dbReference type="EMBL" id="HIT50463.1"/>
    </source>
</evidence>
<dbReference type="Pfam" id="PF07009">
    <property type="entry name" value="NusG_II"/>
    <property type="match status" value="1"/>
</dbReference>
<gene>
    <name evidence="1" type="ORF">IAD46_05490</name>
</gene>
<proteinExistence type="predicted"/>
<dbReference type="Gene3D" id="2.60.320.10">
    <property type="entry name" value="N-utilization substance G protein NusG, insert domain"/>
    <property type="match status" value="1"/>
</dbReference>
<reference evidence="1" key="2">
    <citation type="journal article" date="2021" name="PeerJ">
        <title>Extensive microbial diversity within the chicken gut microbiome revealed by metagenomics and culture.</title>
        <authorList>
            <person name="Gilroy R."/>
            <person name="Ravi A."/>
            <person name="Getino M."/>
            <person name="Pursley I."/>
            <person name="Horton D.L."/>
            <person name="Alikhan N.F."/>
            <person name="Baker D."/>
            <person name="Gharbi K."/>
            <person name="Hall N."/>
            <person name="Watson M."/>
            <person name="Adriaenssens E.M."/>
            <person name="Foster-Nyarko E."/>
            <person name="Jarju S."/>
            <person name="Secka A."/>
            <person name="Antonio M."/>
            <person name="Oren A."/>
            <person name="Chaudhuri R.R."/>
            <person name="La Ragione R."/>
            <person name="Hildebrand F."/>
            <person name="Pallen M.J."/>
        </authorList>
    </citation>
    <scope>NUCLEOTIDE SEQUENCE</scope>
    <source>
        <strain evidence="1">ChiW17-6978</strain>
    </source>
</reference>
<name>A0A9D1KK26_9MOLU</name>
<reference evidence="1" key="1">
    <citation type="submission" date="2020-10" db="EMBL/GenBank/DDBJ databases">
        <authorList>
            <person name="Gilroy R."/>
        </authorList>
    </citation>
    <scope>NUCLEOTIDE SEQUENCE</scope>
    <source>
        <strain evidence="1">ChiW17-6978</strain>
    </source>
</reference>
<dbReference type="Proteomes" id="UP000886758">
    <property type="component" value="Unassembled WGS sequence"/>
</dbReference>
<protein>
    <submittedName>
        <fullName evidence="1">NusG domain II-containing protein</fullName>
    </submittedName>
</protein>
<dbReference type="AlphaFoldDB" id="A0A9D1KK26"/>
<dbReference type="EMBL" id="DVLF01000173">
    <property type="protein sequence ID" value="HIT50463.1"/>
    <property type="molecule type" value="Genomic_DNA"/>
</dbReference>
<accession>A0A9D1KK26</accession>
<comment type="caution">
    <text evidence="1">The sequence shown here is derived from an EMBL/GenBank/DDBJ whole genome shotgun (WGS) entry which is preliminary data.</text>
</comment>
<sequence length="123" mass="13782">MNKKVRNDLFLIGILVLLAVGALLWFCLRRQKDNLIVKIYYHQELIEEIELSTLVEPKEYVVEAQNGSVVIIIESDGVFVLSSDCPDQICVHQGKITQSGQTITCLPNRVSIQLVGKDVDISV</sequence>
<dbReference type="InterPro" id="IPR038690">
    <property type="entry name" value="NusG_2_sf"/>
</dbReference>
<evidence type="ECO:0000313" key="2">
    <source>
        <dbReference type="Proteomes" id="UP000886758"/>
    </source>
</evidence>